<dbReference type="RefSeq" id="WP_154359797.1">
    <property type="nucleotide sequence ID" value="NZ_WKJL01000017.1"/>
</dbReference>
<dbReference type="Proteomes" id="UP000439986">
    <property type="component" value="Unassembled WGS sequence"/>
</dbReference>
<sequence>MRRAITLMLFLSLLQGALAWAALGSAPSNFDGATTTQTKMAARSLAAATANATTAVYTVSQSTLDSGTIVREYTDANGVVFAVSWNGPTLPDLRTLLGDKFTAMTSNAEKRPKAGHSQLAVNQSDVVIVSNGHMRAFAGQAWIPSALPAGFDTSTIE</sequence>
<dbReference type="AlphaFoldDB" id="A0A844DEY5"/>
<protein>
    <submittedName>
        <fullName evidence="2">DUF2844 domain-containing protein</fullName>
    </submittedName>
</protein>
<dbReference type="InterPro" id="IPR021267">
    <property type="entry name" value="DUF2844"/>
</dbReference>
<proteinExistence type="predicted"/>
<feature type="signal peptide" evidence="1">
    <location>
        <begin position="1"/>
        <end position="21"/>
    </location>
</feature>
<comment type="caution">
    <text evidence="2">The sequence shown here is derived from an EMBL/GenBank/DDBJ whole genome shotgun (WGS) entry which is preliminary data.</text>
</comment>
<evidence type="ECO:0000313" key="3">
    <source>
        <dbReference type="Proteomes" id="UP000439986"/>
    </source>
</evidence>
<gene>
    <name evidence="2" type="ORF">GJ698_20930</name>
</gene>
<dbReference type="EMBL" id="WKJL01000017">
    <property type="protein sequence ID" value="MRW86539.1"/>
    <property type="molecule type" value="Genomic_DNA"/>
</dbReference>
<reference evidence="2 3" key="1">
    <citation type="submission" date="2019-11" db="EMBL/GenBank/DDBJ databases">
        <title>Novel species isolated from a subtropical stream in China.</title>
        <authorList>
            <person name="Lu H."/>
        </authorList>
    </citation>
    <scope>NUCLEOTIDE SEQUENCE [LARGE SCALE GENOMIC DNA]</scope>
    <source>
        <strain evidence="2 3">FT26W</strain>
    </source>
</reference>
<name>A0A844DEY5_9BURK</name>
<keyword evidence="3" id="KW-1185">Reference proteome</keyword>
<evidence type="ECO:0000313" key="2">
    <source>
        <dbReference type="EMBL" id="MRW86539.1"/>
    </source>
</evidence>
<evidence type="ECO:0000256" key="1">
    <source>
        <dbReference type="SAM" id="SignalP"/>
    </source>
</evidence>
<dbReference type="Pfam" id="PF11005">
    <property type="entry name" value="DUF2844"/>
    <property type="match status" value="1"/>
</dbReference>
<keyword evidence="1" id="KW-0732">Signal</keyword>
<organism evidence="2 3">
    <name type="scientific">Duganella aquatilis</name>
    <dbReference type="NCBI Taxonomy" id="2666082"/>
    <lineage>
        <taxon>Bacteria</taxon>
        <taxon>Pseudomonadati</taxon>
        <taxon>Pseudomonadota</taxon>
        <taxon>Betaproteobacteria</taxon>
        <taxon>Burkholderiales</taxon>
        <taxon>Oxalobacteraceae</taxon>
        <taxon>Telluria group</taxon>
        <taxon>Duganella</taxon>
    </lineage>
</organism>
<feature type="chain" id="PRO_5032436807" evidence="1">
    <location>
        <begin position="22"/>
        <end position="157"/>
    </location>
</feature>
<accession>A0A844DEY5</accession>